<dbReference type="AlphaFoldDB" id="A0A7H0Y344"/>
<name>A0A7H0Y344_9BACL</name>
<organism evidence="1 2">
    <name type="scientific">Paenibacillus peoriae</name>
    <dbReference type="NCBI Taxonomy" id="59893"/>
    <lineage>
        <taxon>Bacteria</taxon>
        <taxon>Bacillati</taxon>
        <taxon>Bacillota</taxon>
        <taxon>Bacilli</taxon>
        <taxon>Bacillales</taxon>
        <taxon>Paenibacillaceae</taxon>
        <taxon>Paenibacillus</taxon>
    </lineage>
</organism>
<dbReference type="Proteomes" id="UP000516384">
    <property type="component" value="Chromosome"/>
</dbReference>
<reference evidence="1 2" key="1">
    <citation type="submission" date="2020-09" db="EMBL/GenBank/DDBJ databases">
        <title>Characterization of Paenibacillus peoriae strain ZF390 with broad-spectrum antimicrobial activity as a potential biocontrol agent.</title>
        <authorList>
            <person name="Li L."/>
            <person name="Zhao Y."/>
            <person name="Li B."/>
            <person name="Xie X."/>
        </authorList>
    </citation>
    <scope>NUCLEOTIDE SEQUENCE [LARGE SCALE GENOMIC DNA]</scope>
    <source>
        <strain evidence="1 2">ZF390</strain>
    </source>
</reference>
<sequence>MMDKLDWLSESLATVIANVAYTSWKHFSNEQKELVKVAFHKDLESNNIDVTDELIEAVKEEFLGSPMASMLIEYISKFAKITKQLKQDSKSTIIKFNEFGFPMILHTVIKDFKIEPYAQYSDSLVIAHKPKQRRKVWETRVLPYEELMIYDGWIDIDTDKVLNNVIKSNDFVTVKQSKYRCFDKRFLSDIRNLINVQPLAILN</sequence>
<gene>
    <name evidence="1" type="ORF">IAQ67_16580</name>
</gene>
<accession>A0A7H0Y344</accession>
<dbReference type="EMBL" id="CP061172">
    <property type="protein sequence ID" value="QNR65502.1"/>
    <property type="molecule type" value="Genomic_DNA"/>
</dbReference>
<protein>
    <submittedName>
        <fullName evidence="1">Uncharacterized protein</fullName>
    </submittedName>
</protein>
<evidence type="ECO:0000313" key="1">
    <source>
        <dbReference type="EMBL" id="QNR65502.1"/>
    </source>
</evidence>
<proteinExistence type="predicted"/>
<evidence type="ECO:0000313" key="2">
    <source>
        <dbReference type="Proteomes" id="UP000516384"/>
    </source>
</evidence>